<dbReference type="AlphaFoldDB" id="A0A561V6X5"/>
<organism evidence="2 3">
    <name type="scientific">Streptomyces brevispora</name>
    <dbReference type="NCBI Taxonomy" id="887462"/>
    <lineage>
        <taxon>Bacteria</taxon>
        <taxon>Bacillati</taxon>
        <taxon>Actinomycetota</taxon>
        <taxon>Actinomycetes</taxon>
        <taxon>Kitasatosporales</taxon>
        <taxon>Streptomycetaceae</taxon>
        <taxon>Streptomyces</taxon>
    </lineage>
</organism>
<feature type="signal peptide" evidence="1">
    <location>
        <begin position="1"/>
        <end position="31"/>
    </location>
</feature>
<accession>A0A561V6X5</accession>
<name>A0A561V6X5_9ACTN</name>
<evidence type="ECO:0008006" key="4">
    <source>
        <dbReference type="Google" id="ProtNLM"/>
    </source>
</evidence>
<evidence type="ECO:0000256" key="1">
    <source>
        <dbReference type="SAM" id="SignalP"/>
    </source>
</evidence>
<reference evidence="2 3" key="1">
    <citation type="submission" date="2019-06" db="EMBL/GenBank/DDBJ databases">
        <title>Sequencing the genomes of 1000 actinobacteria strains.</title>
        <authorList>
            <person name="Klenk H.-P."/>
        </authorList>
    </citation>
    <scope>NUCLEOTIDE SEQUENCE [LARGE SCALE GENOMIC DNA]</scope>
    <source>
        <strain evidence="2 3">DSM 42059</strain>
    </source>
</reference>
<evidence type="ECO:0000313" key="2">
    <source>
        <dbReference type="EMBL" id="TWG07365.1"/>
    </source>
</evidence>
<feature type="chain" id="PRO_5022082901" description="Secreted protein" evidence="1">
    <location>
        <begin position="32"/>
        <end position="84"/>
    </location>
</feature>
<evidence type="ECO:0000313" key="3">
    <source>
        <dbReference type="Proteomes" id="UP000318186"/>
    </source>
</evidence>
<gene>
    <name evidence="2" type="ORF">FHX80_115870</name>
</gene>
<dbReference type="OrthoDB" id="3393679at2"/>
<protein>
    <recommendedName>
        <fullName evidence="4">Secreted protein</fullName>
    </recommendedName>
</protein>
<proteinExistence type="predicted"/>
<sequence>MRTAQRVLVRFVAPAATARLATLGAAPVASATPARTSAEVRDNICVDGVRAATHDGYDRVVFDPYVRASKPERCLVMMWPRLAR</sequence>
<dbReference type="RefSeq" id="WP_145766978.1">
    <property type="nucleotide sequence ID" value="NZ_VIWW01000001.1"/>
</dbReference>
<dbReference type="Proteomes" id="UP000318186">
    <property type="component" value="Unassembled WGS sequence"/>
</dbReference>
<comment type="caution">
    <text evidence="2">The sequence shown here is derived from an EMBL/GenBank/DDBJ whole genome shotgun (WGS) entry which is preliminary data.</text>
</comment>
<dbReference type="EMBL" id="VIWW01000001">
    <property type="protein sequence ID" value="TWG07365.1"/>
    <property type="molecule type" value="Genomic_DNA"/>
</dbReference>
<keyword evidence="1" id="KW-0732">Signal</keyword>